<dbReference type="SUPFAM" id="SSF51197">
    <property type="entry name" value="Clavaminate synthase-like"/>
    <property type="match status" value="1"/>
</dbReference>
<evidence type="ECO:0000259" key="2">
    <source>
        <dbReference type="Pfam" id="PF02668"/>
    </source>
</evidence>
<evidence type="ECO:0000313" key="3">
    <source>
        <dbReference type="EMBL" id="VUC30723.1"/>
    </source>
</evidence>
<accession>A0ABY6UHL9</accession>
<dbReference type="InterPro" id="IPR003819">
    <property type="entry name" value="TauD/TfdA-like"/>
</dbReference>
<dbReference type="PANTHER" id="PTHR10696">
    <property type="entry name" value="GAMMA-BUTYROBETAINE HYDROXYLASE-RELATED"/>
    <property type="match status" value="1"/>
</dbReference>
<proteinExistence type="predicted"/>
<dbReference type="Proteomes" id="UP000766486">
    <property type="component" value="Unassembled WGS sequence"/>
</dbReference>
<dbReference type="EMBL" id="CABFNS010000823">
    <property type="protein sequence ID" value="VUC30723.1"/>
    <property type="molecule type" value="Genomic_DNA"/>
</dbReference>
<protein>
    <recommendedName>
        <fullName evidence="2">TauD/TfdA-like domain-containing protein</fullName>
    </recommendedName>
</protein>
<keyword evidence="1" id="KW-0560">Oxidoreductase</keyword>
<evidence type="ECO:0000256" key="1">
    <source>
        <dbReference type="ARBA" id="ARBA00023002"/>
    </source>
</evidence>
<name>A0ABY6UHL9_BIOOC</name>
<dbReference type="PANTHER" id="PTHR10696:SF54">
    <property type="entry name" value="FAMILY OXIDOREDUCTASE, PUTATIVE (AFU_ORTHOLOGUE AFUA_4G13850)-RELATED"/>
    <property type="match status" value="1"/>
</dbReference>
<dbReference type="InterPro" id="IPR050411">
    <property type="entry name" value="AlphaKG_dependent_hydroxylases"/>
</dbReference>
<reference evidence="3 4" key="1">
    <citation type="submission" date="2019-06" db="EMBL/GenBank/DDBJ databases">
        <authorList>
            <person name="Broberg M."/>
        </authorList>
    </citation>
    <scope>NUCLEOTIDE SEQUENCE [LARGE SCALE GENOMIC DNA]</scope>
</reference>
<sequence>MQPLRPGFPKKLEGPMAWDGTTFEFKPELYTSTLSPKDLNHLKNAIEHFKALGISRGCITRDTFPLPSPLSELLGSVTDDINNGKGFHVVRGIDPALFSKEDHVVLFAGIAAYVASNRAALIDHICDGKIEGAGNDNLRPTELSVRMDFHTDADAGAILALFTEQTAQTGGEQYLSSFWHCYNIMSRDKPEVIDTLAEDWHWEKPGHKDPSLNQILPRRAIVGLADGKIQINYGRTFVAGHPKYPLTQAAPPLSKAQAEALQVLSETANRSSFKLDTQVGDILFVNNLSIMHARGAYSDNPDSGKVRHLLRLWLNDRDSWPFAPSLKYFNGPEFWNAPPDEQKLHTFDEWKQTPRYLRVTDTSNNHAHD</sequence>
<gene>
    <name evidence="3" type="ORF">CLO192961_LOCUS291861</name>
</gene>
<dbReference type="Pfam" id="PF02668">
    <property type="entry name" value="TauD"/>
    <property type="match status" value="1"/>
</dbReference>
<comment type="caution">
    <text evidence="3">The sequence shown here is derived from an EMBL/GenBank/DDBJ whole genome shotgun (WGS) entry which is preliminary data.</text>
</comment>
<evidence type="ECO:0000313" key="4">
    <source>
        <dbReference type="Proteomes" id="UP000766486"/>
    </source>
</evidence>
<organism evidence="3 4">
    <name type="scientific">Bionectria ochroleuca</name>
    <name type="common">Gliocladium roseum</name>
    <dbReference type="NCBI Taxonomy" id="29856"/>
    <lineage>
        <taxon>Eukaryota</taxon>
        <taxon>Fungi</taxon>
        <taxon>Dikarya</taxon>
        <taxon>Ascomycota</taxon>
        <taxon>Pezizomycotina</taxon>
        <taxon>Sordariomycetes</taxon>
        <taxon>Hypocreomycetidae</taxon>
        <taxon>Hypocreales</taxon>
        <taxon>Bionectriaceae</taxon>
        <taxon>Clonostachys</taxon>
    </lineage>
</organism>
<dbReference type="InterPro" id="IPR042098">
    <property type="entry name" value="TauD-like_sf"/>
</dbReference>
<feature type="domain" description="TauD/TfdA-like" evidence="2">
    <location>
        <begin position="60"/>
        <end position="313"/>
    </location>
</feature>
<dbReference type="Gene3D" id="3.60.130.10">
    <property type="entry name" value="Clavaminate synthase-like"/>
    <property type="match status" value="1"/>
</dbReference>
<keyword evidence="4" id="KW-1185">Reference proteome</keyword>